<name>A0A8H5HPI0_9AGAR</name>
<comment type="caution">
    <text evidence="1">The sequence shown here is derived from an EMBL/GenBank/DDBJ whole genome shotgun (WGS) entry which is preliminary data.</text>
</comment>
<dbReference type="Proteomes" id="UP000565441">
    <property type="component" value="Unassembled WGS sequence"/>
</dbReference>
<reference evidence="1 2" key="1">
    <citation type="journal article" date="2020" name="ISME J.">
        <title>Uncovering the hidden diversity of litter-decomposition mechanisms in mushroom-forming fungi.</title>
        <authorList>
            <person name="Floudas D."/>
            <person name="Bentzer J."/>
            <person name="Ahren D."/>
            <person name="Johansson T."/>
            <person name="Persson P."/>
            <person name="Tunlid A."/>
        </authorList>
    </citation>
    <scope>NUCLEOTIDE SEQUENCE [LARGE SCALE GENOMIC DNA]</scope>
    <source>
        <strain evidence="1 2">CBS 661.87</strain>
    </source>
</reference>
<evidence type="ECO:0000313" key="2">
    <source>
        <dbReference type="Proteomes" id="UP000565441"/>
    </source>
</evidence>
<dbReference type="EMBL" id="JAACJP010000002">
    <property type="protein sequence ID" value="KAF5386846.1"/>
    <property type="molecule type" value="Genomic_DNA"/>
</dbReference>
<evidence type="ECO:0000313" key="1">
    <source>
        <dbReference type="EMBL" id="KAF5386846.1"/>
    </source>
</evidence>
<dbReference type="AlphaFoldDB" id="A0A8H5HPI0"/>
<proteinExistence type="predicted"/>
<sequence>MSLTSGSSLTMEPLRKLRDLIAKVDYNNLTKQDHREIYQYIEREVLSPKSPIIKQVPPLELIVYSIQNILLPKLATRRIPDLLDLLATVEFYRKRTMDHARDAIVWNDYYKNEKTIITLTAEEEGFLKNLEKQEKSLREMYIVILTDMYLLWTASPPSMTDFLIRFNEYFPFLNDHCERVSPRLFHSDLSTTEIAQLEDVGLKCCDTAQGTVAWAMDQTIHHAFRMEDFKEAFPRPCGDNHLQEMITYFADHVMSAAKKIQEIFGDS</sequence>
<gene>
    <name evidence="1" type="ORF">D9615_001988</name>
</gene>
<protein>
    <submittedName>
        <fullName evidence="1">Uncharacterized protein</fullName>
    </submittedName>
</protein>
<keyword evidence="2" id="KW-1185">Reference proteome</keyword>
<dbReference type="OrthoDB" id="3244206at2759"/>
<accession>A0A8H5HPI0</accession>
<organism evidence="1 2">
    <name type="scientific">Tricholomella constricta</name>
    <dbReference type="NCBI Taxonomy" id="117010"/>
    <lineage>
        <taxon>Eukaryota</taxon>
        <taxon>Fungi</taxon>
        <taxon>Dikarya</taxon>
        <taxon>Basidiomycota</taxon>
        <taxon>Agaricomycotina</taxon>
        <taxon>Agaricomycetes</taxon>
        <taxon>Agaricomycetidae</taxon>
        <taxon>Agaricales</taxon>
        <taxon>Tricholomatineae</taxon>
        <taxon>Lyophyllaceae</taxon>
        <taxon>Tricholomella</taxon>
    </lineage>
</organism>